<sequence>MNNNETQILIDRYLNGVTTPEEEQQLARALLWDDIPDEWKVVRIMLGELAMGEAEYDTDMAEKASRKKSFVLPVPVRWLIAASVALLIGFVCFNSIESNEDNVVAKMKTDKPQEHRMVSNNAVSNESPTKEQTDGTNTGLTIHNSNINNIIAKVTDENKSQEASHQETIIVQDDSEYIDENLHYASNVINDTVDNYQSPSRMEEFIVKIANYHHIKCDSLSCAIGKDDSDVVSTAYVFPDTEELDLFRRLLQVACWYNDKMPGYLLNYSHQQFFFCLKDMRKGLKYLWIAERVRNKILLYSTHSPLDTEVSSDGFREYRDKLTNININQKSKKI</sequence>
<reference evidence="2 3" key="1">
    <citation type="submission" date="2019-08" db="EMBL/GenBank/DDBJ databases">
        <title>In-depth cultivation of the pig gut microbiome towards novel bacterial diversity and tailored functional studies.</title>
        <authorList>
            <person name="Wylensek D."/>
            <person name="Hitch T.C.A."/>
            <person name="Clavel T."/>
        </authorList>
    </citation>
    <scope>NUCLEOTIDE SEQUENCE [LARGE SCALE GENOMIC DNA]</scope>
    <source>
        <strain evidence="2 3">LKV-178-WT-2C</strain>
    </source>
</reference>
<comment type="caution">
    <text evidence="2">The sequence shown here is derived from an EMBL/GenBank/DDBJ whole genome shotgun (WGS) entry which is preliminary data.</text>
</comment>
<dbReference type="RefSeq" id="WP_154481369.1">
    <property type="nucleotide sequence ID" value="NZ_VUNF01000017.1"/>
</dbReference>
<name>A0A6I2TVT2_9BACT</name>
<feature type="region of interest" description="Disordered" evidence="1">
    <location>
        <begin position="122"/>
        <end position="141"/>
    </location>
</feature>
<evidence type="ECO:0000313" key="2">
    <source>
        <dbReference type="EMBL" id="MST77891.1"/>
    </source>
</evidence>
<evidence type="ECO:0000256" key="1">
    <source>
        <dbReference type="SAM" id="MobiDB-lite"/>
    </source>
</evidence>
<accession>A0A6I2TVT2</accession>
<organism evidence="2 3">
    <name type="scientific">Segatella copri</name>
    <dbReference type="NCBI Taxonomy" id="165179"/>
    <lineage>
        <taxon>Bacteria</taxon>
        <taxon>Pseudomonadati</taxon>
        <taxon>Bacteroidota</taxon>
        <taxon>Bacteroidia</taxon>
        <taxon>Bacteroidales</taxon>
        <taxon>Prevotellaceae</taxon>
        <taxon>Segatella</taxon>
    </lineage>
</organism>
<dbReference type="AlphaFoldDB" id="A0A6I2TVT2"/>
<gene>
    <name evidence="2" type="ORF">FYJ72_09415</name>
</gene>
<evidence type="ECO:0000313" key="3">
    <source>
        <dbReference type="Proteomes" id="UP000450161"/>
    </source>
</evidence>
<dbReference type="Proteomes" id="UP000450161">
    <property type="component" value="Unassembled WGS sequence"/>
</dbReference>
<proteinExistence type="predicted"/>
<dbReference type="EMBL" id="VUNF01000017">
    <property type="protein sequence ID" value="MST77891.1"/>
    <property type="molecule type" value="Genomic_DNA"/>
</dbReference>
<protein>
    <submittedName>
        <fullName evidence="2">Uncharacterized protein</fullName>
    </submittedName>
</protein>